<dbReference type="EMBL" id="ADVG01000003">
    <property type="protein sequence ID" value="EFH84198.1"/>
    <property type="molecule type" value="Genomic_DNA"/>
</dbReference>
<evidence type="ECO:0000259" key="7">
    <source>
        <dbReference type="PROSITE" id="PS50011"/>
    </source>
</evidence>
<protein>
    <recommendedName>
        <fullName evidence="1">non-specific serine/threonine protein kinase</fullName>
        <ecNumber evidence="1">2.7.11.1</ecNumber>
    </recommendedName>
</protein>
<dbReference type="CDD" id="cd14014">
    <property type="entry name" value="STKc_PknB_like"/>
    <property type="match status" value="1"/>
</dbReference>
<name>D6TV98_KTERA</name>
<keyword evidence="4 8" id="KW-0418">Kinase</keyword>
<dbReference type="InParanoid" id="D6TV98"/>
<evidence type="ECO:0000256" key="1">
    <source>
        <dbReference type="ARBA" id="ARBA00012513"/>
    </source>
</evidence>
<evidence type="ECO:0000256" key="2">
    <source>
        <dbReference type="ARBA" id="ARBA00022679"/>
    </source>
</evidence>
<dbReference type="SMART" id="SM00220">
    <property type="entry name" value="S_TKc"/>
    <property type="match status" value="1"/>
</dbReference>
<dbReference type="STRING" id="485913.Krac_5220"/>
<evidence type="ECO:0000256" key="5">
    <source>
        <dbReference type="ARBA" id="ARBA00022840"/>
    </source>
</evidence>
<evidence type="ECO:0000256" key="4">
    <source>
        <dbReference type="ARBA" id="ARBA00022777"/>
    </source>
</evidence>
<dbReference type="PROSITE" id="PS50011">
    <property type="entry name" value="PROTEIN_KINASE_DOM"/>
    <property type="match status" value="1"/>
</dbReference>
<feature type="domain" description="Protein kinase" evidence="7">
    <location>
        <begin position="16"/>
        <end position="297"/>
    </location>
</feature>
<dbReference type="PANTHER" id="PTHR43289:SF6">
    <property type="entry name" value="SERINE_THREONINE-PROTEIN KINASE NEKL-3"/>
    <property type="match status" value="1"/>
</dbReference>
<organism evidence="8 9">
    <name type="scientific">Ktedonobacter racemifer DSM 44963</name>
    <dbReference type="NCBI Taxonomy" id="485913"/>
    <lineage>
        <taxon>Bacteria</taxon>
        <taxon>Bacillati</taxon>
        <taxon>Chloroflexota</taxon>
        <taxon>Ktedonobacteria</taxon>
        <taxon>Ktedonobacterales</taxon>
        <taxon>Ktedonobacteraceae</taxon>
        <taxon>Ktedonobacter</taxon>
    </lineage>
</organism>
<dbReference type="Gene3D" id="3.30.200.20">
    <property type="entry name" value="Phosphorylase Kinase, domain 1"/>
    <property type="match status" value="1"/>
</dbReference>
<gene>
    <name evidence="8" type="ORF">Krac_5220</name>
</gene>
<sequence>MDTAKDPFLGRKIRGYRLEELRNRGNMTATYHARTRELWLVPELFITIFLLPQALPHSTRRNFQTRFEREGEQLVTFRHAHLFPLYGYGVQEGIFYHIHPMFSGETLAQRLKQQRQWTPHEVLTILNPIADLLDFIHEQGQAYHYFNSSNVLLLDKADVKLIDLGTIAMLRLRGLEESITQATMYEHLKNVAGNYLSPPEYLAPEIVRGAEGDPRSDVYSLGIMLFELLSGAPPFTGSSYLEVARKHINEPLPSLHEIAPAIPVALELVVNHALHRDPGRRFQTVRELVTAYTHVLNERLYTPKQAGIALRIEKIREMAAPAIPPPVPLPAPQSRQQQQRVISSKLEQSVSSSDRTTPKARDNGLTSASLQRPEVESASQSFPQVVSDPDETFLLAWRSEPQELSIPGNMPTESSDRNRPGTE</sequence>
<dbReference type="AlphaFoldDB" id="D6TV98"/>
<evidence type="ECO:0000313" key="9">
    <source>
        <dbReference type="Proteomes" id="UP000004508"/>
    </source>
</evidence>
<keyword evidence="8" id="KW-0723">Serine/threonine-protein kinase</keyword>
<reference evidence="8 9" key="1">
    <citation type="journal article" date="2011" name="Stand. Genomic Sci.">
        <title>Non-contiguous finished genome sequence and contextual data of the filamentous soil bacterium Ktedonobacter racemifer type strain (SOSP1-21).</title>
        <authorList>
            <person name="Chang Y.J."/>
            <person name="Land M."/>
            <person name="Hauser L."/>
            <person name="Chertkov O."/>
            <person name="Del Rio T.G."/>
            <person name="Nolan M."/>
            <person name="Copeland A."/>
            <person name="Tice H."/>
            <person name="Cheng J.F."/>
            <person name="Lucas S."/>
            <person name="Han C."/>
            <person name="Goodwin L."/>
            <person name="Pitluck S."/>
            <person name="Ivanova N."/>
            <person name="Ovchinikova G."/>
            <person name="Pati A."/>
            <person name="Chen A."/>
            <person name="Palaniappan K."/>
            <person name="Mavromatis K."/>
            <person name="Liolios K."/>
            <person name="Brettin T."/>
            <person name="Fiebig A."/>
            <person name="Rohde M."/>
            <person name="Abt B."/>
            <person name="Goker M."/>
            <person name="Detter J.C."/>
            <person name="Woyke T."/>
            <person name="Bristow J."/>
            <person name="Eisen J.A."/>
            <person name="Markowitz V."/>
            <person name="Hugenholtz P."/>
            <person name="Kyrpides N.C."/>
            <person name="Klenk H.P."/>
            <person name="Lapidus A."/>
        </authorList>
    </citation>
    <scope>NUCLEOTIDE SEQUENCE [LARGE SCALE GENOMIC DNA]</scope>
    <source>
        <strain evidence="9">DSM 44963</strain>
    </source>
</reference>
<feature type="compositionally biased region" description="Polar residues" evidence="6">
    <location>
        <begin position="341"/>
        <end position="355"/>
    </location>
</feature>
<keyword evidence="5" id="KW-0067">ATP-binding</keyword>
<accession>D6TV98</accession>
<dbReference type="eggNOG" id="COG0515">
    <property type="taxonomic scope" value="Bacteria"/>
</dbReference>
<dbReference type="GO" id="GO:0005524">
    <property type="term" value="F:ATP binding"/>
    <property type="evidence" value="ECO:0007669"/>
    <property type="project" value="UniProtKB-KW"/>
</dbReference>
<comment type="caution">
    <text evidence="8">The sequence shown here is derived from an EMBL/GenBank/DDBJ whole genome shotgun (WGS) entry which is preliminary data.</text>
</comment>
<feature type="region of interest" description="Disordered" evidence="6">
    <location>
        <begin position="323"/>
        <end position="423"/>
    </location>
</feature>
<dbReference type="OrthoDB" id="9802613at2"/>
<dbReference type="Gene3D" id="1.10.510.10">
    <property type="entry name" value="Transferase(Phosphotransferase) domain 1"/>
    <property type="match status" value="1"/>
</dbReference>
<evidence type="ECO:0000256" key="3">
    <source>
        <dbReference type="ARBA" id="ARBA00022741"/>
    </source>
</evidence>
<dbReference type="Pfam" id="PF00069">
    <property type="entry name" value="Pkinase"/>
    <property type="match status" value="1"/>
</dbReference>
<dbReference type="SUPFAM" id="SSF56112">
    <property type="entry name" value="Protein kinase-like (PK-like)"/>
    <property type="match status" value="1"/>
</dbReference>
<keyword evidence="3" id="KW-0547">Nucleotide-binding</keyword>
<evidence type="ECO:0000256" key="6">
    <source>
        <dbReference type="SAM" id="MobiDB-lite"/>
    </source>
</evidence>
<dbReference type="GO" id="GO:0004674">
    <property type="term" value="F:protein serine/threonine kinase activity"/>
    <property type="evidence" value="ECO:0007669"/>
    <property type="project" value="UniProtKB-KW"/>
</dbReference>
<dbReference type="EC" id="2.7.11.1" evidence="1"/>
<keyword evidence="9" id="KW-1185">Reference proteome</keyword>
<keyword evidence="2" id="KW-0808">Transferase</keyword>
<dbReference type="Proteomes" id="UP000004508">
    <property type="component" value="Unassembled WGS sequence"/>
</dbReference>
<dbReference type="RefSeq" id="WP_007915509.1">
    <property type="nucleotide sequence ID" value="NZ_ADVG01000003.1"/>
</dbReference>
<dbReference type="InterPro" id="IPR011009">
    <property type="entry name" value="Kinase-like_dom_sf"/>
</dbReference>
<feature type="compositionally biased region" description="Basic and acidic residues" evidence="6">
    <location>
        <begin position="414"/>
        <end position="423"/>
    </location>
</feature>
<proteinExistence type="predicted"/>
<dbReference type="PANTHER" id="PTHR43289">
    <property type="entry name" value="MITOGEN-ACTIVATED PROTEIN KINASE KINASE KINASE 20-RELATED"/>
    <property type="match status" value="1"/>
</dbReference>
<evidence type="ECO:0000313" key="8">
    <source>
        <dbReference type="EMBL" id="EFH84198.1"/>
    </source>
</evidence>
<dbReference type="InterPro" id="IPR000719">
    <property type="entry name" value="Prot_kinase_dom"/>
</dbReference>